<dbReference type="InterPro" id="IPR036291">
    <property type="entry name" value="NAD(P)-bd_dom_sf"/>
</dbReference>
<dbReference type="GeneID" id="18914227"/>
<dbReference type="Proteomes" id="UP000008370">
    <property type="component" value="Unassembled WGS sequence"/>
</dbReference>
<dbReference type="InParanoid" id="K5WPM3"/>
<dbReference type="Pfam" id="PF00106">
    <property type="entry name" value="adh_short"/>
    <property type="match status" value="1"/>
</dbReference>
<dbReference type="SUPFAM" id="SSF51735">
    <property type="entry name" value="NAD(P)-binding Rossmann-fold domains"/>
    <property type="match status" value="1"/>
</dbReference>
<dbReference type="RefSeq" id="XP_007390820.1">
    <property type="nucleotide sequence ID" value="XM_007390758.1"/>
</dbReference>
<proteinExistence type="predicted"/>
<dbReference type="InterPro" id="IPR002347">
    <property type="entry name" value="SDR_fam"/>
</dbReference>
<keyword evidence="2" id="KW-1185">Reference proteome</keyword>
<accession>K5WPM3</accession>
<name>K5WPM3_PHACS</name>
<dbReference type="AlphaFoldDB" id="K5WPM3"/>
<dbReference type="Gene3D" id="3.40.50.720">
    <property type="entry name" value="NAD(P)-binding Rossmann-like Domain"/>
    <property type="match status" value="1"/>
</dbReference>
<dbReference type="EMBL" id="JH930468">
    <property type="protein sequence ID" value="EKM61405.1"/>
    <property type="molecule type" value="Genomic_DNA"/>
</dbReference>
<dbReference type="HOGENOM" id="CLU_2868406_0_0_1"/>
<organism evidence="1 2">
    <name type="scientific">Phanerochaete carnosa (strain HHB-10118-sp)</name>
    <name type="common">White-rot fungus</name>
    <name type="synonym">Peniophora carnosa</name>
    <dbReference type="NCBI Taxonomy" id="650164"/>
    <lineage>
        <taxon>Eukaryota</taxon>
        <taxon>Fungi</taxon>
        <taxon>Dikarya</taxon>
        <taxon>Basidiomycota</taxon>
        <taxon>Agaricomycotina</taxon>
        <taxon>Agaricomycetes</taxon>
        <taxon>Polyporales</taxon>
        <taxon>Phanerochaetaceae</taxon>
        <taxon>Phanerochaete</taxon>
    </lineage>
</organism>
<sequence>MVVNNAGINCSGTAIDVVLDVVPLAVLRICKVIFPQMATRRSGIIVDLGSVAGEMYVFLGTCLL</sequence>
<reference evidence="1 2" key="1">
    <citation type="journal article" date="2012" name="BMC Genomics">
        <title>Comparative genomics of the white-rot fungi, Phanerochaete carnosa and P. chrysosporium, to elucidate the genetic basis of the distinct wood types they colonize.</title>
        <authorList>
            <person name="Suzuki H."/>
            <person name="MacDonald J."/>
            <person name="Syed K."/>
            <person name="Salamov A."/>
            <person name="Hori C."/>
            <person name="Aerts A."/>
            <person name="Henrissat B."/>
            <person name="Wiebenga A."/>
            <person name="vanKuyk P.A."/>
            <person name="Barry K."/>
            <person name="Lindquist E."/>
            <person name="LaButti K."/>
            <person name="Lapidus A."/>
            <person name="Lucas S."/>
            <person name="Coutinho P."/>
            <person name="Gong Y."/>
            <person name="Samejima M."/>
            <person name="Mahadevan R."/>
            <person name="Abou-Zaid M."/>
            <person name="de Vries R.P."/>
            <person name="Igarashi K."/>
            <person name="Yadav J.S."/>
            <person name="Grigoriev I.V."/>
            <person name="Master E.R."/>
        </authorList>
    </citation>
    <scope>NUCLEOTIDE SEQUENCE [LARGE SCALE GENOMIC DNA]</scope>
    <source>
        <strain evidence="1 2">HHB-10118-sp</strain>
    </source>
</reference>
<dbReference type="OrthoDB" id="2102561at2759"/>
<gene>
    <name evidence="1" type="ORF">PHACADRAFT_247970</name>
</gene>
<dbReference type="KEGG" id="pco:PHACADRAFT_247970"/>
<protein>
    <submittedName>
        <fullName evidence="1">Uncharacterized protein</fullName>
    </submittedName>
</protein>
<evidence type="ECO:0000313" key="1">
    <source>
        <dbReference type="EMBL" id="EKM61405.1"/>
    </source>
</evidence>
<evidence type="ECO:0000313" key="2">
    <source>
        <dbReference type="Proteomes" id="UP000008370"/>
    </source>
</evidence>